<evidence type="ECO:0000313" key="1">
    <source>
        <dbReference type="EMBL" id="KKN04332.1"/>
    </source>
</evidence>
<proteinExistence type="predicted"/>
<name>A0A0F9MY46_9ZZZZ</name>
<feature type="non-terminal residue" evidence="1">
    <location>
        <position position="130"/>
    </location>
</feature>
<dbReference type="AlphaFoldDB" id="A0A0F9MY46"/>
<protein>
    <submittedName>
        <fullName evidence="1">Uncharacterized protein</fullName>
    </submittedName>
</protein>
<dbReference type="EMBL" id="LAZR01004932">
    <property type="protein sequence ID" value="KKN04332.1"/>
    <property type="molecule type" value="Genomic_DNA"/>
</dbReference>
<sequence length="130" mass="15130">MTKRNQRKRFHRACVKWLYLLGLGRYELLTLLDNLNEETDKNSGWHASAKMESQARYRTIKIIGDEEVIGGMDDEDLDETACHEVVHAVMAPLVEFLDRVLDELPAKKQDTFIAWRNREVEEVTTHLTTT</sequence>
<reference evidence="1" key="1">
    <citation type="journal article" date="2015" name="Nature">
        <title>Complex archaea that bridge the gap between prokaryotes and eukaryotes.</title>
        <authorList>
            <person name="Spang A."/>
            <person name="Saw J.H."/>
            <person name="Jorgensen S.L."/>
            <person name="Zaremba-Niedzwiedzka K."/>
            <person name="Martijn J."/>
            <person name="Lind A.E."/>
            <person name="van Eijk R."/>
            <person name="Schleper C."/>
            <person name="Guy L."/>
            <person name="Ettema T.J."/>
        </authorList>
    </citation>
    <scope>NUCLEOTIDE SEQUENCE</scope>
</reference>
<organism evidence="1">
    <name type="scientific">marine sediment metagenome</name>
    <dbReference type="NCBI Taxonomy" id="412755"/>
    <lineage>
        <taxon>unclassified sequences</taxon>
        <taxon>metagenomes</taxon>
        <taxon>ecological metagenomes</taxon>
    </lineage>
</organism>
<gene>
    <name evidence="1" type="ORF">LCGC14_1098570</name>
</gene>
<comment type="caution">
    <text evidence="1">The sequence shown here is derived from an EMBL/GenBank/DDBJ whole genome shotgun (WGS) entry which is preliminary data.</text>
</comment>
<accession>A0A0F9MY46</accession>